<feature type="repeat" description="ANK" evidence="27">
    <location>
        <begin position="105"/>
        <end position="137"/>
    </location>
</feature>
<protein>
    <recommendedName>
        <fullName evidence="24">26S proteasome non-ATPase regulatory subunit 10</fullName>
        <ecNumber evidence="5">2.3.2.27</ecNumber>
    </recommendedName>
    <alternativeName>
        <fullName evidence="25">26S proteasome regulatory subunit p28</fullName>
    </alternativeName>
    <alternativeName>
        <fullName evidence="19">Baculoviral IAP repeat-containing protein 4</fullName>
    </alternativeName>
    <alternativeName>
        <fullName evidence="18">E3 ubiquitin-protein ligase XIAP</fullName>
    </alternativeName>
    <alternativeName>
        <fullName evidence="26">Gankyrin</fullName>
    </alternativeName>
    <alternativeName>
        <fullName evidence="21">RING-type E3 ubiquitin transferase XIAP</fullName>
    </alternativeName>
    <alternativeName>
        <fullName evidence="20">X-linked inhibitor of apoptosis protein</fullName>
    </alternativeName>
</protein>
<dbReference type="SMART" id="SM00184">
    <property type="entry name" value="RING"/>
    <property type="match status" value="1"/>
</dbReference>
<evidence type="ECO:0000256" key="28">
    <source>
        <dbReference type="PROSITE-ProRule" id="PRU00175"/>
    </source>
</evidence>
<keyword evidence="8" id="KW-0879">Wnt signaling pathway</keyword>
<gene>
    <name evidence="30" type="ORF">G5714_014034</name>
</gene>
<keyword evidence="31" id="KW-1185">Reference proteome</keyword>
<keyword evidence="9" id="KW-0053">Apoptosis</keyword>
<dbReference type="InterPro" id="IPR036770">
    <property type="entry name" value="Ankyrin_rpt-contain_sf"/>
</dbReference>
<evidence type="ECO:0000256" key="14">
    <source>
        <dbReference type="ARBA" id="ARBA00022833"/>
    </source>
</evidence>
<dbReference type="Gene3D" id="1.10.8.10">
    <property type="entry name" value="DNA helicase RuvA subunit, C-terminal domain"/>
    <property type="match status" value="1"/>
</dbReference>
<keyword evidence="14" id="KW-0862">Zinc</keyword>
<feature type="repeat" description="ANK" evidence="27">
    <location>
        <begin position="138"/>
        <end position="170"/>
    </location>
</feature>
<dbReference type="Gene3D" id="1.25.40.20">
    <property type="entry name" value="Ankyrin repeat-containing domain"/>
    <property type="match status" value="1"/>
</dbReference>
<evidence type="ECO:0000256" key="24">
    <source>
        <dbReference type="ARBA" id="ARBA00068187"/>
    </source>
</evidence>
<dbReference type="Pfam" id="PF00653">
    <property type="entry name" value="BIR"/>
    <property type="match status" value="3"/>
</dbReference>
<dbReference type="GO" id="GO:0090263">
    <property type="term" value="P:positive regulation of canonical Wnt signaling pathway"/>
    <property type="evidence" value="ECO:0007669"/>
    <property type="project" value="TreeGrafter"/>
</dbReference>
<evidence type="ECO:0000256" key="3">
    <source>
        <dbReference type="ARBA" id="ARBA00004496"/>
    </source>
</evidence>
<feature type="domain" description="RING-type" evidence="29">
    <location>
        <begin position="656"/>
        <end position="690"/>
    </location>
</feature>
<evidence type="ECO:0000256" key="25">
    <source>
        <dbReference type="ARBA" id="ARBA00077602"/>
    </source>
</evidence>
<dbReference type="SUPFAM" id="SSF48403">
    <property type="entry name" value="Ankyrin repeat"/>
    <property type="match status" value="1"/>
</dbReference>
<dbReference type="GO" id="GO:0043027">
    <property type="term" value="F:cysteine-type endopeptidase inhibitor activity involved in apoptotic process"/>
    <property type="evidence" value="ECO:0007669"/>
    <property type="project" value="TreeGrafter"/>
</dbReference>
<evidence type="ECO:0000256" key="5">
    <source>
        <dbReference type="ARBA" id="ARBA00012483"/>
    </source>
</evidence>
<comment type="caution">
    <text evidence="30">The sequence shown here is derived from an EMBL/GenBank/DDBJ whole genome shotgun (WGS) entry which is preliminary data.</text>
</comment>
<dbReference type="InterPro" id="IPR001841">
    <property type="entry name" value="Znf_RING"/>
</dbReference>
<evidence type="ECO:0000256" key="17">
    <source>
        <dbReference type="ARBA" id="ARBA00023242"/>
    </source>
</evidence>
<dbReference type="SMART" id="SM00248">
    <property type="entry name" value="ANK"/>
    <property type="match status" value="5"/>
</dbReference>
<evidence type="ECO:0000256" key="15">
    <source>
        <dbReference type="ARBA" id="ARBA00023043"/>
    </source>
</evidence>
<dbReference type="InterPro" id="IPR050784">
    <property type="entry name" value="IAP"/>
</dbReference>
<dbReference type="InterPro" id="IPR002110">
    <property type="entry name" value="Ankyrin_rpt"/>
</dbReference>
<dbReference type="EMBL" id="JAAMOB010000014">
    <property type="protein sequence ID" value="KAF4104703.1"/>
    <property type="molecule type" value="Genomic_DNA"/>
</dbReference>
<dbReference type="AlphaFoldDB" id="A0A7J6CDH9"/>
<dbReference type="PROSITE" id="PS50143">
    <property type="entry name" value="BIR_REPEAT_2"/>
    <property type="match status" value="3"/>
</dbReference>
<evidence type="ECO:0000256" key="7">
    <source>
        <dbReference type="ARBA" id="ARBA00022679"/>
    </source>
</evidence>
<dbReference type="GO" id="GO:0051726">
    <property type="term" value="P:regulation of cell cycle"/>
    <property type="evidence" value="ECO:0007669"/>
    <property type="project" value="TreeGrafter"/>
</dbReference>
<evidence type="ECO:0000256" key="9">
    <source>
        <dbReference type="ARBA" id="ARBA00022703"/>
    </source>
</evidence>
<dbReference type="GO" id="GO:0016055">
    <property type="term" value="P:Wnt signaling pathway"/>
    <property type="evidence" value="ECO:0007669"/>
    <property type="project" value="UniProtKB-KW"/>
</dbReference>
<dbReference type="Gene3D" id="3.30.40.10">
    <property type="entry name" value="Zinc/RING finger domain, C3HC4 (zinc finger)"/>
    <property type="match status" value="1"/>
</dbReference>
<dbReference type="GO" id="GO:0031398">
    <property type="term" value="P:positive regulation of protein ubiquitination"/>
    <property type="evidence" value="ECO:0007669"/>
    <property type="project" value="TreeGrafter"/>
</dbReference>
<evidence type="ECO:0000259" key="29">
    <source>
        <dbReference type="PROSITE" id="PS50089"/>
    </source>
</evidence>
<evidence type="ECO:0000256" key="16">
    <source>
        <dbReference type="ARBA" id="ARBA00023186"/>
    </source>
</evidence>
<evidence type="ECO:0000256" key="19">
    <source>
        <dbReference type="ARBA" id="ARBA00044214"/>
    </source>
</evidence>
<dbReference type="FunFam" id="3.30.40.10:FF:000184">
    <property type="entry name" value="Baculoviral IAP repeat containing 2"/>
    <property type="match status" value="1"/>
</dbReference>
<comment type="subunit">
    <text evidence="23">Part of transient complex containing PSMD10, PSMC4, PSMC5 and PAAF1 formed during the assembly of the 26S proteasome. Stays associated throughout the assembly of the PA700/19S RC and is released upon association with the 20S core. Interacts with PSMC4. Interacts with RB1. Interacts with CDK4. Interacts with MDM2. Interacts with RELA. Associates with a CDK4:CCND2 serine/threonine kinase complex. Interacts with ARHGDIA and increases the interaction between ARHGDIA and RHOA, hence promotes ARHGDIA inactivation of RHOA and ROCK.</text>
</comment>
<dbReference type="PRINTS" id="PR01415">
    <property type="entry name" value="ANKYRIN"/>
</dbReference>
<evidence type="ECO:0000313" key="31">
    <source>
        <dbReference type="Proteomes" id="UP000579812"/>
    </source>
</evidence>
<evidence type="ECO:0000256" key="23">
    <source>
        <dbReference type="ARBA" id="ARBA00062652"/>
    </source>
</evidence>
<dbReference type="Pfam" id="PF12796">
    <property type="entry name" value="Ank_2"/>
    <property type="match status" value="2"/>
</dbReference>
<keyword evidence="10" id="KW-0479">Metal-binding</keyword>
<feature type="repeat" description="ANK" evidence="27">
    <location>
        <begin position="75"/>
        <end position="104"/>
    </location>
</feature>
<sequence length="703" mass="78275">MEGRVSNVEICNLAYTGKFEELKKCVLSDSSQATKTDQDSRTALHWACSAGHVNIVQFLLDLGVEVDLKDDACWTPLHIAASAGREEIVRSLISKGAQLNTVNQNGCTPLHYAASKNRYEIAQMLLENGADPNATDKLESTPLHRASAKGNYRLIQLLLKGSASTNIQDSEGNTALHLACDEDRTEAAKLLVEHGASIYIENKEKMTPLQMAKGGLGSVLKRIGRAERSCRLSSSEVDVQLITRFFTEDILLQAIMARSSQDGEIEADDAWSSMPNRVSSFQHFPRSEEFSAARLARAGFYFTGQADRVRCFSCHATVEDWNRGDAPLKRHQQASPNCKFLSCAHGLRSSALIQSPAYNEEAEAMEFQLRTGEVVDQTIYPIVSHMKSEEARLNTYSEWPADAPVQPEDLAAAGMYYLGTNDTVKCFCCGQQLAGWEPGDEPWDEHSKHYPNCFFILGHDVGNVPLTTPRPRANGQRASVETFEGRLETFRDRQHPIDPERLARAGFYSSGEQDHVLCFRCGGGLKGWRPDEDPWEEHARHYPGCSFLLAEKGVEYVNTMQLRYPKGDHSRSSQNGFSSHEEAAQKVMQSKIAQKAVDMGFDPIKVERTILQKLRQNTEGYTSVEALIQDLSASITPEKAEDPMTKLEKLQREKLCKVCMDSDINIVFIPCGHLVTCQKCSEPLDKCPICCASITQKIKTYNA</sequence>
<evidence type="ECO:0000256" key="22">
    <source>
        <dbReference type="ARBA" id="ARBA00059111"/>
    </source>
</evidence>
<keyword evidence="7" id="KW-0808">Transferase</keyword>
<dbReference type="InterPro" id="IPR001370">
    <property type="entry name" value="BIR_rpt"/>
</dbReference>
<dbReference type="Gene3D" id="1.10.1170.10">
    <property type="entry name" value="Inhibitor Of Apoptosis Protein (2mihbC-IAP-1), Chain A"/>
    <property type="match status" value="3"/>
</dbReference>
<dbReference type="Pfam" id="PF13637">
    <property type="entry name" value="Ank_4"/>
    <property type="match status" value="1"/>
</dbReference>
<evidence type="ECO:0000256" key="20">
    <source>
        <dbReference type="ARBA" id="ARBA00044224"/>
    </source>
</evidence>
<comment type="function">
    <text evidence="22">Acts as a chaperone during the assembly of the 26S proteasome, specifically of the PA700/19S regulatory complex (RC). In the initial step of the base subcomplex assembly is part of an intermediate PSMD10:PSMC4:PSMC5:PAAF1 module which probably assembles with a PSMD5:PSMC2:PSMC1:PSMD2 module. Independently of the proteasome, regulates EGF-induced AKT activation through inhibition of the RHOA/ROCK/PTEN pathway, leading to prolonged AKT activation. Plays an important role in RAS-induced tumorigenesis.</text>
</comment>
<comment type="similarity">
    <text evidence="4">Belongs to the IAP family.</text>
</comment>
<dbReference type="SMART" id="SM00238">
    <property type="entry name" value="BIR"/>
    <property type="match status" value="3"/>
</dbReference>
<dbReference type="FunFam" id="1.10.1170.10:FF:000002">
    <property type="entry name" value="Baculoviral IAP repeat containing 7"/>
    <property type="match status" value="1"/>
</dbReference>
<comment type="catalytic activity">
    <reaction evidence="1">
        <text>S-ubiquitinyl-[E2 ubiquitin-conjugating enzyme]-L-cysteine + [acceptor protein]-L-lysine = [E2 ubiquitin-conjugating enzyme]-L-cysteine + N(6)-ubiquitinyl-[acceptor protein]-L-lysine.</text>
        <dbReference type="EC" id="2.3.2.27"/>
    </reaction>
</comment>
<organism evidence="30 31">
    <name type="scientific">Onychostoma macrolepis</name>
    <dbReference type="NCBI Taxonomy" id="369639"/>
    <lineage>
        <taxon>Eukaryota</taxon>
        <taxon>Metazoa</taxon>
        <taxon>Chordata</taxon>
        <taxon>Craniata</taxon>
        <taxon>Vertebrata</taxon>
        <taxon>Euteleostomi</taxon>
        <taxon>Actinopterygii</taxon>
        <taxon>Neopterygii</taxon>
        <taxon>Teleostei</taxon>
        <taxon>Ostariophysi</taxon>
        <taxon>Cypriniformes</taxon>
        <taxon>Cyprinidae</taxon>
        <taxon>Acrossocheilinae</taxon>
        <taxon>Onychostoma</taxon>
    </lineage>
</organism>
<evidence type="ECO:0000256" key="26">
    <source>
        <dbReference type="ARBA" id="ARBA00077685"/>
    </source>
</evidence>
<dbReference type="PROSITE" id="PS50297">
    <property type="entry name" value="ANK_REP_REGION"/>
    <property type="match status" value="5"/>
</dbReference>
<keyword evidence="11" id="KW-0677">Repeat</keyword>
<evidence type="ECO:0000256" key="8">
    <source>
        <dbReference type="ARBA" id="ARBA00022687"/>
    </source>
</evidence>
<dbReference type="Proteomes" id="UP000579812">
    <property type="component" value="Unassembled WGS sequence"/>
</dbReference>
<dbReference type="GO" id="GO:0008270">
    <property type="term" value="F:zinc ion binding"/>
    <property type="evidence" value="ECO:0007669"/>
    <property type="project" value="UniProtKB-KW"/>
</dbReference>
<comment type="subcellular location">
    <subcellularLocation>
        <location evidence="3">Cytoplasm</location>
    </subcellularLocation>
    <subcellularLocation>
        <location evidence="2">Nucleus</location>
    </subcellularLocation>
</comment>
<dbReference type="PROSITE" id="PS50089">
    <property type="entry name" value="ZF_RING_2"/>
    <property type="match status" value="1"/>
</dbReference>
<evidence type="ECO:0000256" key="27">
    <source>
        <dbReference type="PROSITE-ProRule" id="PRU00023"/>
    </source>
</evidence>
<evidence type="ECO:0000256" key="4">
    <source>
        <dbReference type="ARBA" id="ARBA00006672"/>
    </source>
</evidence>
<evidence type="ECO:0000313" key="30">
    <source>
        <dbReference type="EMBL" id="KAF4104703.1"/>
    </source>
</evidence>
<dbReference type="PROSITE" id="PS50088">
    <property type="entry name" value="ANK_REPEAT"/>
    <property type="match status" value="5"/>
</dbReference>
<dbReference type="GO" id="GO:0005737">
    <property type="term" value="C:cytoplasm"/>
    <property type="evidence" value="ECO:0007669"/>
    <property type="project" value="UniProtKB-SubCell"/>
</dbReference>
<keyword evidence="13" id="KW-0833">Ubl conjugation pathway</keyword>
<evidence type="ECO:0000256" key="2">
    <source>
        <dbReference type="ARBA" id="ARBA00004123"/>
    </source>
</evidence>
<evidence type="ECO:0000256" key="10">
    <source>
        <dbReference type="ARBA" id="ARBA00022723"/>
    </source>
</evidence>
<dbReference type="Pfam" id="PF13920">
    <property type="entry name" value="zf-C3HC4_3"/>
    <property type="match status" value="1"/>
</dbReference>
<feature type="repeat" description="ANK" evidence="27">
    <location>
        <begin position="39"/>
        <end position="71"/>
    </location>
</feature>
<keyword evidence="17" id="KW-0539">Nucleus</keyword>
<dbReference type="PROSITE" id="PS01282">
    <property type="entry name" value="BIR_REPEAT_1"/>
    <property type="match status" value="1"/>
</dbReference>
<evidence type="ECO:0000256" key="11">
    <source>
        <dbReference type="ARBA" id="ARBA00022737"/>
    </source>
</evidence>
<keyword evidence="15 27" id="KW-0040">ANK repeat</keyword>
<accession>A0A7J6CDH9</accession>
<evidence type="ECO:0000256" key="21">
    <source>
        <dbReference type="ARBA" id="ARBA00044244"/>
    </source>
</evidence>
<dbReference type="PANTHER" id="PTHR10044:SF115">
    <property type="entry name" value="E3 UBIQUITIN-PROTEIN LIGASE XIAP"/>
    <property type="match status" value="1"/>
</dbReference>
<dbReference type="EC" id="2.3.2.27" evidence="5"/>
<dbReference type="GO" id="GO:0043066">
    <property type="term" value="P:negative regulation of apoptotic process"/>
    <property type="evidence" value="ECO:0007669"/>
    <property type="project" value="TreeGrafter"/>
</dbReference>
<feature type="repeat" description="ANK" evidence="27">
    <location>
        <begin position="171"/>
        <end position="203"/>
    </location>
</feature>
<dbReference type="CDD" id="cd16714">
    <property type="entry name" value="RING-HC_BIRC4_8"/>
    <property type="match status" value="1"/>
</dbReference>
<evidence type="ECO:0000256" key="12">
    <source>
        <dbReference type="ARBA" id="ARBA00022771"/>
    </source>
</evidence>
<evidence type="ECO:0000256" key="18">
    <source>
        <dbReference type="ARBA" id="ARBA00044089"/>
    </source>
</evidence>
<dbReference type="CDD" id="cd00022">
    <property type="entry name" value="BIR"/>
    <property type="match status" value="3"/>
</dbReference>
<evidence type="ECO:0000256" key="6">
    <source>
        <dbReference type="ARBA" id="ARBA00022490"/>
    </source>
</evidence>
<dbReference type="PANTHER" id="PTHR10044">
    <property type="entry name" value="INHIBITOR OF APOPTOSIS"/>
    <property type="match status" value="1"/>
</dbReference>
<evidence type="ECO:0000256" key="13">
    <source>
        <dbReference type="ARBA" id="ARBA00022786"/>
    </source>
</evidence>
<dbReference type="GO" id="GO:0006915">
    <property type="term" value="P:apoptotic process"/>
    <property type="evidence" value="ECO:0007669"/>
    <property type="project" value="UniProtKB-KW"/>
</dbReference>
<name>A0A7J6CDH9_9TELE</name>
<dbReference type="FunFam" id="1.25.40.20:FF:000149">
    <property type="entry name" value="26S proteasome non-ATPase regulatory subunit 10 isoform X1"/>
    <property type="match status" value="1"/>
</dbReference>
<keyword evidence="16" id="KW-0143">Chaperone</keyword>
<dbReference type="SUPFAM" id="SSF57924">
    <property type="entry name" value="Inhibitor of apoptosis (IAP) repeat"/>
    <property type="match status" value="3"/>
</dbReference>
<dbReference type="InterPro" id="IPR013083">
    <property type="entry name" value="Znf_RING/FYVE/PHD"/>
</dbReference>
<keyword evidence="12 28" id="KW-0863">Zinc-finger</keyword>
<proteinExistence type="inferred from homology"/>
<evidence type="ECO:0000256" key="1">
    <source>
        <dbReference type="ARBA" id="ARBA00000900"/>
    </source>
</evidence>
<reference evidence="30 31" key="1">
    <citation type="submission" date="2020-04" db="EMBL/GenBank/DDBJ databases">
        <title>Chromosome-level genome assembly of a cyprinid fish Onychostoma macrolepis by integration of Nanopore Sequencing, Bionano and Hi-C technology.</title>
        <authorList>
            <person name="Wang D."/>
        </authorList>
    </citation>
    <scope>NUCLEOTIDE SEQUENCE [LARGE SCALE GENOMIC DNA]</scope>
    <source>
        <strain evidence="30">SWU-2019</strain>
        <tissue evidence="30">Muscle</tissue>
    </source>
</reference>
<dbReference type="GO" id="GO:0061630">
    <property type="term" value="F:ubiquitin protein ligase activity"/>
    <property type="evidence" value="ECO:0007669"/>
    <property type="project" value="UniProtKB-EC"/>
</dbReference>
<dbReference type="GO" id="GO:0005634">
    <property type="term" value="C:nucleus"/>
    <property type="evidence" value="ECO:0007669"/>
    <property type="project" value="UniProtKB-SubCell"/>
</dbReference>
<keyword evidence="6" id="KW-0963">Cytoplasm</keyword>